<dbReference type="Pfam" id="PF00175">
    <property type="entry name" value="NAD_binding_1"/>
    <property type="match status" value="1"/>
</dbReference>
<organism evidence="9">
    <name type="scientific">Alteromonadaceae bacterium PE-TB08W</name>
    <dbReference type="NCBI Taxonomy" id="1199097"/>
    <lineage>
        <taxon>Bacteria</taxon>
        <taxon>Pseudomonadati</taxon>
        <taxon>Pseudomonadota</taxon>
        <taxon>Gammaproteobacteria</taxon>
        <taxon>Alteromonadales</taxon>
        <taxon>Alteromonadaceae</taxon>
    </lineage>
</organism>
<dbReference type="Gene3D" id="2.40.30.10">
    <property type="entry name" value="Translation factors"/>
    <property type="match status" value="1"/>
</dbReference>
<dbReference type="PANTHER" id="PTHR43644:SF1">
    <property type="entry name" value="NAD(P)H-FLAVIN REDUCTASE"/>
    <property type="match status" value="1"/>
</dbReference>
<proteinExistence type="predicted"/>
<evidence type="ECO:0000256" key="2">
    <source>
        <dbReference type="ARBA" id="ARBA00022630"/>
    </source>
</evidence>
<accession>A0A3G9DSJ0</accession>
<keyword evidence="1" id="KW-0813">Transport</keyword>
<dbReference type="InterPro" id="IPR001433">
    <property type="entry name" value="OxRdtase_FAD/NAD-bd"/>
</dbReference>
<keyword evidence="9" id="KW-0503">Monooxygenase</keyword>
<dbReference type="InterPro" id="IPR006058">
    <property type="entry name" value="2Fe2S_fd_BS"/>
</dbReference>
<keyword evidence="2" id="KW-0285">Flavoprotein</keyword>
<evidence type="ECO:0000259" key="7">
    <source>
        <dbReference type="PROSITE" id="PS51085"/>
    </source>
</evidence>
<reference evidence="9" key="1">
    <citation type="journal article" date="2019" name="Microbes Environ.">
        <title>Genetic and Physiological Characteristics of a Novel Marine Propylene-Assimilating Halieaceae Bacterium Isolated from Seawater and the Diversity of Its Alkene and Epoxide Metabolism Genes.</title>
        <authorList>
            <person name="Suzuki T."/>
            <person name="Yazawa T."/>
            <person name="Morishita N."/>
            <person name="Maruyama A."/>
            <person name="Fuse H."/>
        </authorList>
    </citation>
    <scope>NUCLEOTIDE SEQUENCE</scope>
    <source>
        <strain evidence="9">PE-TB08W</strain>
    </source>
</reference>
<dbReference type="PROSITE" id="PS00197">
    <property type="entry name" value="2FE2S_FER_1"/>
    <property type="match status" value="1"/>
</dbReference>
<comment type="cofactor">
    <cofactor evidence="6">
        <name>[2Fe-2S] cluster</name>
        <dbReference type="ChEBI" id="CHEBI:190135"/>
    </cofactor>
</comment>
<dbReference type="InterPro" id="IPR012675">
    <property type="entry name" value="Beta-grasp_dom_sf"/>
</dbReference>
<dbReference type="Pfam" id="PF00111">
    <property type="entry name" value="Fer2"/>
    <property type="match status" value="1"/>
</dbReference>
<keyword evidence="5" id="KW-0830">Ubiquinone</keyword>
<dbReference type="GO" id="GO:0051537">
    <property type="term" value="F:2 iron, 2 sulfur cluster binding"/>
    <property type="evidence" value="ECO:0007669"/>
    <property type="project" value="InterPro"/>
</dbReference>
<dbReference type="GO" id="GO:0004497">
    <property type="term" value="F:monooxygenase activity"/>
    <property type="evidence" value="ECO:0007669"/>
    <property type="project" value="UniProtKB-KW"/>
</dbReference>
<dbReference type="PANTHER" id="PTHR43644">
    <property type="entry name" value="NA(+)-TRANSLOCATING NADH-QUINONE REDUCTASE SUBUNIT"/>
    <property type="match status" value="1"/>
</dbReference>
<dbReference type="InterPro" id="IPR008333">
    <property type="entry name" value="Cbr1-like_FAD-bd_dom"/>
</dbReference>
<dbReference type="Gene3D" id="3.40.50.80">
    <property type="entry name" value="Nucleotide-binding domain of ferredoxin-NADP reductase (FNR) module"/>
    <property type="match status" value="1"/>
</dbReference>
<keyword evidence="4" id="KW-0408">Iron</keyword>
<evidence type="ECO:0000256" key="6">
    <source>
        <dbReference type="ARBA" id="ARBA00034078"/>
    </source>
</evidence>
<dbReference type="Gene3D" id="3.10.20.30">
    <property type="match status" value="1"/>
</dbReference>
<keyword evidence="9" id="KW-0560">Oxidoreductase</keyword>
<dbReference type="InterPro" id="IPR001709">
    <property type="entry name" value="Flavoprot_Pyr_Nucl_cyt_Rdtase"/>
</dbReference>
<gene>
    <name evidence="9" type="primary">AmoD</name>
</gene>
<evidence type="ECO:0000313" key="9">
    <source>
        <dbReference type="EMBL" id="BBD49903.1"/>
    </source>
</evidence>
<keyword evidence="3" id="KW-0274">FAD</keyword>
<feature type="domain" description="2Fe-2S ferredoxin-type" evidence="7">
    <location>
        <begin position="1"/>
        <end position="93"/>
    </location>
</feature>
<evidence type="ECO:0000256" key="3">
    <source>
        <dbReference type="ARBA" id="ARBA00022827"/>
    </source>
</evidence>
<dbReference type="SUPFAM" id="SSF63380">
    <property type="entry name" value="Riboflavin synthase domain-like"/>
    <property type="match status" value="1"/>
</dbReference>
<sequence>MTVQIEVQPFSHGFDCEENETILSAALRQGLLLRYGCKNGGCGTCKIKLIDGDIESDTRNSFTLTPDEVEDDWFLPCITQAMDDCVVDVSQMELTEEEFLSGDTSLEFETEVAVNEPMTPDIRRLRLRIKNPDGMEFTAGQFANIQIPGTDLLRPYSMANASRERNMLEFGIKVLPGGVFSDVLSKDLRVGDKLVVHGPYGDLRIRSSHRNIIMIAGGSGLAPLLSMLHHLADKGNIRPVQLFFGARTLDDLYYLEDIQSIQEEMPCLEFIPVLSESWPEDWAGATGMVTDVVKEMLPSLNNYDAYMCGPPPMIDAAIPILGELGVRPRNIYFDAFVPSASAA</sequence>
<dbReference type="SUPFAM" id="SSF54292">
    <property type="entry name" value="2Fe-2S ferredoxin-like"/>
    <property type="match status" value="1"/>
</dbReference>
<evidence type="ECO:0000256" key="5">
    <source>
        <dbReference type="ARBA" id="ARBA00023075"/>
    </source>
</evidence>
<name>A0A3G9DSJ0_9ALTE</name>
<dbReference type="InterPro" id="IPR036010">
    <property type="entry name" value="2Fe-2S_ferredoxin-like_sf"/>
</dbReference>
<dbReference type="EMBL" id="AB728560">
    <property type="protein sequence ID" value="BBD49903.1"/>
    <property type="molecule type" value="Genomic_DNA"/>
</dbReference>
<dbReference type="PROSITE" id="PS51384">
    <property type="entry name" value="FAD_FR"/>
    <property type="match status" value="1"/>
</dbReference>
<dbReference type="InterPro" id="IPR001041">
    <property type="entry name" value="2Fe-2S_ferredoxin-type"/>
</dbReference>
<dbReference type="InterPro" id="IPR039261">
    <property type="entry name" value="FNR_nucleotide-bd"/>
</dbReference>
<dbReference type="AlphaFoldDB" id="A0A3G9DSJ0"/>
<dbReference type="CDD" id="cd00207">
    <property type="entry name" value="fer2"/>
    <property type="match status" value="1"/>
</dbReference>
<dbReference type="PROSITE" id="PS51085">
    <property type="entry name" value="2FE2S_FER_2"/>
    <property type="match status" value="1"/>
</dbReference>
<evidence type="ECO:0000256" key="1">
    <source>
        <dbReference type="ARBA" id="ARBA00022448"/>
    </source>
</evidence>
<dbReference type="PRINTS" id="PR00410">
    <property type="entry name" value="PHEHYDRXLASE"/>
</dbReference>
<evidence type="ECO:0000256" key="4">
    <source>
        <dbReference type="ARBA" id="ARBA00023004"/>
    </source>
</evidence>
<protein>
    <submittedName>
        <fullName evidence="9">Alkene monooxygenase reductase</fullName>
    </submittedName>
</protein>
<dbReference type="Pfam" id="PF00970">
    <property type="entry name" value="FAD_binding_6"/>
    <property type="match status" value="1"/>
</dbReference>
<dbReference type="PRINTS" id="PR00371">
    <property type="entry name" value="FPNCR"/>
</dbReference>
<dbReference type="InterPro" id="IPR017927">
    <property type="entry name" value="FAD-bd_FR_type"/>
</dbReference>
<feature type="domain" description="FAD-binding FR-type" evidence="8">
    <location>
        <begin position="105"/>
        <end position="206"/>
    </location>
</feature>
<evidence type="ECO:0000259" key="8">
    <source>
        <dbReference type="PROSITE" id="PS51384"/>
    </source>
</evidence>
<dbReference type="InterPro" id="IPR017938">
    <property type="entry name" value="Riboflavin_synthase-like_b-brl"/>
</dbReference>
<dbReference type="SUPFAM" id="SSF52343">
    <property type="entry name" value="Ferredoxin reductase-like, C-terminal NADP-linked domain"/>
    <property type="match status" value="1"/>
</dbReference>